<evidence type="ECO:0000313" key="1">
    <source>
        <dbReference type="EMBL" id="KAH8012157.1"/>
    </source>
</evidence>
<proteinExistence type="predicted"/>
<evidence type="ECO:0000313" key="2">
    <source>
        <dbReference type="Proteomes" id="UP000827872"/>
    </source>
</evidence>
<comment type="caution">
    <text evidence="1">The sequence shown here is derived from an EMBL/GenBank/DDBJ whole genome shotgun (WGS) entry which is preliminary data.</text>
</comment>
<accession>A0ACB8FZH0</accession>
<organism evidence="1 2">
    <name type="scientific">Sphaerodactylus townsendi</name>
    <dbReference type="NCBI Taxonomy" id="933632"/>
    <lineage>
        <taxon>Eukaryota</taxon>
        <taxon>Metazoa</taxon>
        <taxon>Chordata</taxon>
        <taxon>Craniata</taxon>
        <taxon>Vertebrata</taxon>
        <taxon>Euteleostomi</taxon>
        <taxon>Lepidosauria</taxon>
        <taxon>Squamata</taxon>
        <taxon>Bifurcata</taxon>
        <taxon>Gekkota</taxon>
        <taxon>Sphaerodactylidae</taxon>
        <taxon>Sphaerodactylus</taxon>
    </lineage>
</organism>
<keyword evidence="2" id="KW-1185">Reference proteome</keyword>
<name>A0ACB8FZH0_9SAUR</name>
<reference evidence="1" key="1">
    <citation type="submission" date="2021-08" db="EMBL/GenBank/DDBJ databases">
        <title>The first chromosome-level gecko genome reveals the dynamic sex chromosomes of Neotropical dwarf geckos (Sphaerodactylidae: Sphaerodactylus).</title>
        <authorList>
            <person name="Pinto B.J."/>
            <person name="Keating S.E."/>
            <person name="Gamble T."/>
        </authorList>
    </citation>
    <scope>NUCLEOTIDE SEQUENCE</scope>
    <source>
        <strain evidence="1">TG3544</strain>
    </source>
</reference>
<protein>
    <submittedName>
        <fullName evidence="1">Uncharacterized protein</fullName>
    </submittedName>
</protein>
<sequence>MDYAMKSLGFLSPRSLSRCVSAGSTSMTPKQWTMPASQARPYRVNNWDRTVRKGIMAESLKDLLEKVHLALSVVGTITLVLDEDGTIVETEEFFQTLQEGTVFLVLTKGQLWHPVKAAGYQLGLSRKPCHRHDVARVTIDLYKTNPEDFIGCLNFKATLYGAYTISYDMRCYGAKRLIKEALRWTLVTMQATGHVLIGSSCYVLQLLDATEEEKRGSEDLPLVLRKFCQLPAQKMLQ</sequence>
<dbReference type="EMBL" id="CM037626">
    <property type="protein sequence ID" value="KAH8012157.1"/>
    <property type="molecule type" value="Genomic_DNA"/>
</dbReference>
<gene>
    <name evidence="1" type="ORF">K3G42_014814</name>
</gene>
<dbReference type="Proteomes" id="UP000827872">
    <property type="component" value="Linkage Group LG13"/>
</dbReference>